<dbReference type="OrthoDB" id="4426143at2"/>
<organism evidence="1 2">
    <name type="scientific">Corynebacterium variabile</name>
    <dbReference type="NCBI Taxonomy" id="1727"/>
    <lineage>
        <taxon>Bacteria</taxon>
        <taxon>Bacillati</taxon>
        <taxon>Actinomycetota</taxon>
        <taxon>Actinomycetes</taxon>
        <taxon>Mycobacteriales</taxon>
        <taxon>Corynebacteriaceae</taxon>
        <taxon>Corynebacterium</taxon>
    </lineage>
</organism>
<proteinExistence type="predicted"/>
<dbReference type="Proteomes" id="UP000182498">
    <property type="component" value="Unassembled WGS sequence"/>
</dbReference>
<accession>A0A0X2NP29</accession>
<reference evidence="2" key="1">
    <citation type="submission" date="2015-11" db="EMBL/GenBank/DDBJ databases">
        <authorList>
            <person name="Dugat-Bony E."/>
        </authorList>
    </citation>
    <scope>NUCLEOTIDE SEQUENCE [LARGE SCALE GENOMIC DNA]</scope>
    <source>
        <strain evidence="2">Mu292</strain>
    </source>
</reference>
<dbReference type="RefSeq" id="WP_073884681.1">
    <property type="nucleotide sequence ID" value="NZ_FAUH01000020.1"/>
</dbReference>
<keyword evidence="2" id="KW-1185">Reference proteome</keyword>
<name>A0A0X2NP29_9CORY</name>
<gene>
    <name evidence="1" type="ORF">CVAR292_02611</name>
</gene>
<protein>
    <submittedName>
        <fullName evidence="1">Uncharacterized protein</fullName>
    </submittedName>
</protein>
<evidence type="ECO:0000313" key="1">
    <source>
        <dbReference type="EMBL" id="CUU67252.1"/>
    </source>
</evidence>
<sequence length="228" mass="25051">MHDAARLRLRDLTQGVYDIGDEIAEGIDNVAASMADWDTGLVDDCMHELSDAVEQGRGEVRQYLAEINGLRQAFVSGVNSGTLSASEGNYFHPGRTLSFLHPHQDPPPVTVPAAVPTSPVVSTATLRISLRRRNTELAADLTELAEWVVAQTGEAVEHQSVLLPQSFARSWTQTRETVAAWKREVVGDHPVLVAEMRGEAPPEFLAERARVERVLARVRARRRRSAAG</sequence>
<dbReference type="AlphaFoldDB" id="A0A0X2NP29"/>
<dbReference type="EMBL" id="FAUH01000020">
    <property type="protein sequence ID" value="CUU67252.1"/>
    <property type="molecule type" value="Genomic_DNA"/>
</dbReference>
<evidence type="ECO:0000313" key="2">
    <source>
        <dbReference type="Proteomes" id="UP000182498"/>
    </source>
</evidence>